<dbReference type="InterPro" id="IPR001509">
    <property type="entry name" value="Epimerase_deHydtase"/>
</dbReference>
<dbReference type="Proteomes" id="UP000291301">
    <property type="component" value="Unassembled WGS sequence"/>
</dbReference>
<proteinExistence type="predicted"/>
<evidence type="ECO:0000259" key="1">
    <source>
        <dbReference type="Pfam" id="PF01370"/>
    </source>
</evidence>
<dbReference type="InterPro" id="IPR050177">
    <property type="entry name" value="Lipid_A_modif_metabolic_enz"/>
</dbReference>
<sequence>MKTALVSGGTGFAGRFIVEALLAAGYAVTVTGRTSPETGFFSQPVRWIEAGLEPDLLPAGMFDGVDAFVHAAFHHVAGKYRGGEGADPEAFRRLNVGGSVAMFAAATASGVQRAVFLSSRAVYGTQPPGAVLKEDTTTRPDTLYGQVKCEVELALQELSNFASLPVSLRVTGVYGPAGQGRFHKWRDLFDDYLAESPIAPRAATEVHGEDMAAAVRLMLEADPDDIRAASPGLVFNVSDILLDRRDLLGEYARLTGCKGPLPGHAEAPGFNAMDCTRLRGLGWRPRGHLDLTGLV</sequence>
<gene>
    <name evidence="2" type="ORF">E0D97_00455</name>
</gene>
<dbReference type="InterPro" id="IPR036291">
    <property type="entry name" value="NAD(P)-bd_dom_sf"/>
</dbReference>
<dbReference type="RefSeq" id="WP_131564363.1">
    <property type="nucleotide sequence ID" value="NZ_JAINFK010000001.1"/>
</dbReference>
<feature type="domain" description="NAD-dependent epimerase/dehydratase" evidence="1">
    <location>
        <begin position="4"/>
        <end position="221"/>
    </location>
</feature>
<comment type="caution">
    <text evidence="2">The sequence shown here is derived from an EMBL/GenBank/DDBJ whole genome shotgun (WGS) entry which is preliminary data.</text>
</comment>
<evidence type="ECO:0000313" key="3">
    <source>
        <dbReference type="Proteomes" id="UP000291301"/>
    </source>
</evidence>
<accession>A0A4R0PFS9</accession>
<dbReference type="OrthoDB" id="9814124at2"/>
<organism evidence="2 3">
    <name type="scientific">Oricola cellulosilytica</name>
    <dbReference type="NCBI Taxonomy" id="1429082"/>
    <lineage>
        <taxon>Bacteria</taxon>
        <taxon>Pseudomonadati</taxon>
        <taxon>Pseudomonadota</taxon>
        <taxon>Alphaproteobacteria</taxon>
        <taxon>Hyphomicrobiales</taxon>
        <taxon>Ahrensiaceae</taxon>
        <taxon>Oricola</taxon>
    </lineage>
</organism>
<dbReference type="PANTHER" id="PTHR43245">
    <property type="entry name" value="BIFUNCTIONAL POLYMYXIN RESISTANCE PROTEIN ARNA"/>
    <property type="match status" value="1"/>
</dbReference>
<dbReference type="CDD" id="cd08946">
    <property type="entry name" value="SDR_e"/>
    <property type="match status" value="1"/>
</dbReference>
<dbReference type="Pfam" id="PF01370">
    <property type="entry name" value="Epimerase"/>
    <property type="match status" value="1"/>
</dbReference>
<dbReference type="EMBL" id="SJST01000001">
    <property type="protein sequence ID" value="TCD15948.1"/>
    <property type="molecule type" value="Genomic_DNA"/>
</dbReference>
<dbReference type="AlphaFoldDB" id="A0A4R0PFS9"/>
<reference evidence="2 3" key="1">
    <citation type="journal article" date="2015" name="Antonie Van Leeuwenhoek">
        <title>Oricola cellulosilytica gen. nov., sp. nov., a cellulose-degrading bacterium of the family Phyllobacteriaceae isolated from surface seashore water, and emended descriptions of Mesorhizobium loti and Phyllobacterium myrsinacearum.</title>
        <authorList>
            <person name="Hameed A."/>
            <person name="Shahina M."/>
            <person name="Lai W.A."/>
            <person name="Lin S.Y."/>
            <person name="Young L.S."/>
            <person name="Liu Y.C."/>
            <person name="Hsu Y.H."/>
            <person name="Young C.C."/>
        </authorList>
    </citation>
    <scope>NUCLEOTIDE SEQUENCE [LARGE SCALE GENOMIC DNA]</scope>
    <source>
        <strain evidence="2 3">KCTC 52183</strain>
    </source>
</reference>
<dbReference type="Gene3D" id="3.40.50.720">
    <property type="entry name" value="NAD(P)-binding Rossmann-like Domain"/>
    <property type="match status" value="1"/>
</dbReference>
<name>A0A4R0PFS9_9HYPH</name>
<evidence type="ECO:0000313" key="2">
    <source>
        <dbReference type="EMBL" id="TCD15948.1"/>
    </source>
</evidence>
<dbReference type="PANTHER" id="PTHR43245:SF55">
    <property type="entry name" value="NAD(P)-BINDING DOMAIN-CONTAINING PROTEIN"/>
    <property type="match status" value="1"/>
</dbReference>
<keyword evidence="3" id="KW-1185">Reference proteome</keyword>
<dbReference type="SUPFAM" id="SSF51735">
    <property type="entry name" value="NAD(P)-binding Rossmann-fold domains"/>
    <property type="match status" value="1"/>
</dbReference>
<protein>
    <submittedName>
        <fullName evidence="2">NAD(P)-dependent oxidoreductase</fullName>
    </submittedName>
</protein>